<keyword evidence="8 11" id="KW-0665">Pyrimidine biosynthesis</keyword>
<evidence type="ECO:0000256" key="6">
    <source>
        <dbReference type="ARBA" id="ARBA00022777"/>
    </source>
</evidence>
<evidence type="ECO:0000313" key="14">
    <source>
        <dbReference type="Proteomes" id="UP000015101"/>
    </source>
</evidence>
<dbReference type="GeneID" id="20197570"/>
<feature type="binding site" evidence="11">
    <location>
        <position position="154"/>
    </location>
    <ligand>
        <name>a ribonucleoside 5'-phosphate</name>
        <dbReference type="ChEBI" id="CHEBI:58043"/>
    </ligand>
</feature>
<dbReference type="InParanoid" id="T1ELX0"/>
<dbReference type="InterPro" id="IPR000850">
    <property type="entry name" value="Adenylat/UMP-CMP_kin"/>
</dbReference>
<dbReference type="GO" id="GO:0006225">
    <property type="term" value="P:UDP biosynthetic process"/>
    <property type="evidence" value="ECO:0000318"/>
    <property type="project" value="GO_Central"/>
</dbReference>
<name>T1ELX0_HELRO</name>
<keyword evidence="9 11" id="KW-0539">Nucleus</keyword>
<comment type="cofactor">
    <cofactor evidence="11">
        <name>Mg(2+)</name>
        <dbReference type="ChEBI" id="CHEBI:18420"/>
    </cofactor>
    <text evidence="11">Binds 1 Mg(2+) ion per monomer.</text>
</comment>
<dbReference type="FunCoup" id="T1ELX0">
    <property type="interactions" value="1315"/>
</dbReference>
<dbReference type="Pfam" id="PF00406">
    <property type="entry name" value="ADK"/>
    <property type="match status" value="1"/>
</dbReference>
<comment type="caution">
    <text evidence="11">Lacks conserved residue(s) required for the propagation of feature annotation.</text>
</comment>
<evidence type="ECO:0000256" key="9">
    <source>
        <dbReference type="ARBA" id="ARBA00023242"/>
    </source>
</evidence>
<comment type="subunit">
    <text evidence="2 11">Monomer.</text>
</comment>
<feature type="binding site" evidence="11">
    <location>
        <position position="102"/>
    </location>
    <ligand>
        <name>CMP</name>
        <dbReference type="ChEBI" id="CHEBI:60377"/>
    </ligand>
</feature>
<reference evidence="14" key="1">
    <citation type="submission" date="2012-12" db="EMBL/GenBank/DDBJ databases">
        <authorList>
            <person name="Hellsten U."/>
            <person name="Grimwood J."/>
            <person name="Chapman J.A."/>
            <person name="Shapiro H."/>
            <person name="Aerts A."/>
            <person name="Otillar R.P."/>
            <person name="Terry A.Y."/>
            <person name="Boore J.L."/>
            <person name="Simakov O."/>
            <person name="Marletaz F."/>
            <person name="Cho S.-J."/>
            <person name="Edsinger-Gonzales E."/>
            <person name="Havlak P."/>
            <person name="Kuo D.-H."/>
            <person name="Larsson T."/>
            <person name="Lv J."/>
            <person name="Arendt D."/>
            <person name="Savage R."/>
            <person name="Osoegawa K."/>
            <person name="de Jong P."/>
            <person name="Lindberg D.R."/>
            <person name="Seaver E.C."/>
            <person name="Weisblat D.A."/>
            <person name="Putnam N.H."/>
            <person name="Grigoriev I.V."/>
            <person name="Rokhsar D.S."/>
        </authorList>
    </citation>
    <scope>NUCLEOTIDE SEQUENCE</scope>
</reference>
<keyword evidence="4 11" id="KW-0808">Transferase</keyword>
<dbReference type="HAMAP" id="MF_03172">
    <property type="entry name" value="Adenylate_kinase_UMP_CMP_kin"/>
    <property type="match status" value="1"/>
</dbReference>
<keyword evidence="14" id="KW-1185">Reference proteome</keyword>
<comment type="domain">
    <text evidence="11">Consists of three domains, a large central CORE domain and two small peripheral domains, NMPbind and LID, which undergo movements during catalysis. The LID domain closes over the site of phosphoryl transfer upon ATP binding. Assembling and dissambling the active center during each catalytic cycle provides an effective means to prevent ATP hydrolysis.</text>
</comment>
<dbReference type="GO" id="GO:0005524">
    <property type="term" value="F:ATP binding"/>
    <property type="evidence" value="ECO:0007669"/>
    <property type="project" value="UniProtKB-KW"/>
</dbReference>
<dbReference type="EnsemblMetazoa" id="HelroT156457">
    <property type="protein sequence ID" value="HelroP156457"/>
    <property type="gene ID" value="HelroG156457"/>
</dbReference>
<reference evidence="13" key="3">
    <citation type="submission" date="2015-06" db="UniProtKB">
        <authorList>
            <consortium name="EnsemblMetazoa"/>
        </authorList>
    </citation>
    <scope>IDENTIFICATION</scope>
</reference>
<dbReference type="GO" id="GO:0046705">
    <property type="term" value="P:CDP biosynthetic process"/>
    <property type="evidence" value="ECO:0000318"/>
    <property type="project" value="GO_Central"/>
</dbReference>
<dbReference type="OMA" id="EQTMPVI"/>
<dbReference type="HOGENOM" id="CLU_032354_0_2_1"/>
<dbReference type="Gene3D" id="3.40.50.300">
    <property type="entry name" value="P-loop containing nucleotide triphosphate hydrolases"/>
    <property type="match status" value="1"/>
</dbReference>
<feature type="binding site" evidence="11">
    <location>
        <begin position="95"/>
        <end position="98"/>
    </location>
    <ligand>
        <name>a ribonucleoside 5'-phosphate</name>
        <dbReference type="ChEBI" id="CHEBI:58043"/>
    </ligand>
</feature>
<dbReference type="eggNOG" id="KOG3079">
    <property type="taxonomic scope" value="Eukaryota"/>
</dbReference>
<dbReference type="InterPro" id="IPR033690">
    <property type="entry name" value="Adenylat_kinase_CS"/>
</dbReference>
<feature type="binding site" evidence="11">
    <location>
        <position position="41"/>
    </location>
    <ligand>
        <name>a ribonucleoside 5'-phosphate</name>
        <dbReference type="ChEBI" id="CHEBI:58043"/>
    </ligand>
</feature>
<dbReference type="EMBL" id="AMQM01002958">
    <property type="status" value="NOT_ANNOTATED_CDS"/>
    <property type="molecule type" value="Genomic_DNA"/>
</dbReference>
<feature type="binding site" evidence="11">
    <location>
        <position position="136"/>
    </location>
    <ligand>
        <name>ATP</name>
        <dbReference type="ChEBI" id="CHEBI:30616"/>
    </ligand>
</feature>
<accession>T1ELX0</accession>
<evidence type="ECO:0000313" key="13">
    <source>
        <dbReference type="EnsemblMetazoa" id="HelroP156457"/>
    </source>
</evidence>
<feature type="binding site" evidence="11">
    <location>
        <begin position="63"/>
        <end position="65"/>
    </location>
    <ligand>
        <name>a ribonucleoside 5'-phosphate</name>
        <dbReference type="ChEBI" id="CHEBI:58043"/>
    </ligand>
</feature>
<protein>
    <recommendedName>
        <fullName evidence="11">UMP-CMP kinase</fullName>
        <ecNumber evidence="11">2.7.4.14</ecNumber>
    </recommendedName>
    <alternativeName>
        <fullName evidence="11">Deoxycytidylate kinase</fullName>
        <shortName evidence="11">CK</shortName>
        <shortName evidence="11">dCMP kinase</shortName>
    </alternativeName>
    <alternativeName>
        <fullName evidence="11">Uridine monophosphate/cytidine monophosphate kinase</fullName>
        <shortName evidence="11">UMP/CMP kinase</shortName>
        <shortName evidence="11">UMP/CMPK</shortName>
    </alternativeName>
</protein>
<dbReference type="OrthoDB" id="442176at2759"/>
<dbReference type="PANTHER" id="PTHR23359">
    <property type="entry name" value="NUCLEOTIDE KINASE"/>
    <property type="match status" value="1"/>
</dbReference>
<keyword evidence="7 11" id="KW-0067">ATP-binding</keyword>
<comment type="catalytic activity">
    <reaction evidence="10 11">
        <text>UMP + ATP = UDP + ADP</text>
        <dbReference type="Rhea" id="RHEA:24400"/>
        <dbReference type="ChEBI" id="CHEBI:30616"/>
        <dbReference type="ChEBI" id="CHEBI:57865"/>
        <dbReference type="ChEBI" id="CHEBI:58223"/>
        <dbReference type="ChEBI" id="CHEBI:456216"/>
        <dbReference type="EC" id="2.7.4.14"/>
    </reaction>
</comment>
<dbReference type="AlphaFoldDB" id="T1ELX0"/>
<gene>
    <name evidence="13" type="primary">20197570</name>
    <name evidence="12" type="ORF">HELRODRAFT_156457</name>
</gene>
<evidence type="ECO:0000256" key="3">
    <source>
        <dbReference type="ARBA" id="ARBA00022490"/>
    </source>
</evidence>
<feature type="binding site" evidence="11">
    <location>
        <position position="143"/>
    </location>
    <ligand>
        <name>a ribonucleoside 5'-phosphate</name>
        <dbReference type="ChEBI" id="CHEBI:58043"/>
    </ligand>
</feature>
<evidence type="ECO:0000313" key="12">
    <source>
        <dbReference type="EMBL" id="ESO09419.1"/>
    </source>
</evidence>
<keyword evidence="5 11" id="KW-0547">Nucleotide-binding</keyword>
<comment type="function">
    <text evidence="11">Catalyzes the phosphorylation of pyrimidine nucleoside monophosphates at the expense of ATP. Plays an important role in de novo pyrimidine nucleotide biosynthesis. Has preference for UMP and CMP as phosphate acceptors.</text>
</comment>
<dbReference type="EC" id="2.7.4.14" evidence="11"/>
<dbReference type="PRINTS" id="PR00094">
    <property type="entry name" value="ADENYLTKNASE"/>
</dbReference>
<evidence type="ECO:0000256" key="5">
    <source>
        <dbReference type="ARBA" id="ARBA00022741"/>
    </source>
</evidence>
<dbReference type="PROSITE" id="PS00113">
    <property type="entry name" value="ADENYLATE_KINASE"/>
    <property type="match status" value="1"/>
</dbReference>
<feature type="binding site" evidence="11">
    <location>
        <begin position="15"/>
        <end position="20"/>
    </location>
    <ligand>
        <name>ATP</name>
        <dbReference type="ChEBI" id="CHEBI:30616"/>
    </ligand>
</feature>
<dbReference type="EMBL" id="KB095959">
    <property type="protein sequence ID" value="ESO09419.1"/>
    <property type="molecule type" value="Genomic_DNA"/>
</dbReference>
<dbReference type="RefSeq" id="XP_009012512.1">
    <property type="nucleotide sequence ID" value="XM_009014264.1"/>
</dbReference>
<comment type="subcellular location">
    <subcellularLocation>
        <location evidence="11">Cytoplasm</location>
    </subcellularLocation>
    <subcellularLocation>
        <location evidence="11">Nucleus</location>
    </subcellularLocation>
</comment>
<dbReference type="KEGG" id="hro:HELRODRAFT_156457"/>
<keyword evidence="3 11" id="KW-0963">Cytoplasm</keyword>
<evidence type="ECO:0000256" key="10">
    <source>
        <dbReference type="ARBA" id="ARBA00048116"/>
    </source>
</evidence>
<dbReference type="GO" id="GO:0005737">
    <property type="term" value="C:cytoplasm"/>
    <property type="evidence" value="ECO:0000318"/>
    <property type="project" value="GO_Central"/>
</dbReference>
<reference evidence="12 14" key="2">
    <citation type="journal article" date="2013" name="Nature">
        <title>Insights into bilaterian evolution from three spiralian genomes.</title>
        <authorList>
            <person name="Simakov O."/>
            <person name="Marletaz F."/>
            <person name="Cho S.J."/>
            <person name="Edsinger-Gonzales E."/>
            <person name="Havlak P."/>
            <person name="Hellsten U."/>
            <person name="Kuo D.H."/>
            <person name="Larsson T."/>
            <person name="Lv J."/>
            <person name="Arendt D."/>
            <person name="Savage R."/>
            <person name="Osoegawa K."/>
            <person name="de Jong P."/>
            <person name="Grimwood J."/>
            <person name="Chapman J.A."/>
            <person name="Shapiro H."/>
            <person name="Aerts A."/>
            <person name="Otillar R.P."/>
            <person name="Terry A.Y."/>
            <person name="Boore J.L."/>
            <person name="Grigoriev I.V."/>
            <person name="Lindberg D.R."/>
            <person name="Seaver E.C."/>
            <person name="Weisblat D.A."/>
            <person name="Putnam N.H."/>
            <person name="Rokhsar D.S."/>
        </authorList>
    </citation>
    <scope>NUCLEOTIDE SEQUENCE</scope>
</reference>
<dbReference type="GO" id="GO:0006207">
    <property type="term" value="P:'de novo' pyrimidine nucleobase biosynthetic process"/>
    <property type="evidence" value="ECO:0007669"/>
    <property type="project" value="InterPro"/>
</dbReference>
<dbReference type="NCBIfam" id="TIGR01359">
    <property type="entry name" value="UMP_CMP_kin_fam"/>
    <property type="match status" value="1"/>
</dbReference>
<dbReference type="STRING" id="6412.T1ELX0"/>
<organism evidence="13 14">
    <name type="scientific">Helobdella robusta</name>
    <name type="common">Californian leech</name>
    <dbReference type="NCBI Taxonomy" id="6412"/>
    <lineage>
        <taxon>Eukaryota</taxon>
        <taxon>Metazoa</taxon>
        <taxon>Spiralia</taxon>
        <taxon>Lophotrochozoa</taxon>
        <taxon>Annelida</taxon>
        <taxon>Clitellata</taxon>
        <taxon>Hirudinea</taxon>
        <taxon>Rhynchobdellida</taxon>
        <taxon>Glossiphoniidae</taxon>
        <taxon>Helobdella</taxon>
    </lineage>
</organism>
<evidence type="ECO:0000256" key="4">
    <source>
        <dbReference type="ARBA" id="ARBA00022679"/>
    </source>
</evidence>
<dbReference type="Proteomes" id="UP000015101">
    <property type="component" value="Unassembled WGS sequence"/>
</dbReference>
<dbReference type="HAMAP" id="MF_00235">
    <property type="entry name" value="Adenylate_kinase_Adk"/>
    <property type="match status" value="1"/>
</dbReference>
<dbReference type="SUPFAM" id="SSF52540">
    <property type="entry name" value="P-loop containing nucleoside triphosphate hydrolases"/>
    <property type="match status" value="1"/>
</dbReference>
<sequence length="203" mass="22935">MTNLPKVIFVLGLPGSGKGTQCQKIVQEFGCVHLSAGELLRIERSKPGSQFGEMIEKHIKEGTIVPVEVTCSLLEQSMKKEMEADKAKDTFLIDGFPRNKNNMDGWQKEMSHKTDLQFVLIFECTEKECVERCLSRGEAGSGRTDDNIESLQKRQLIRTHISSTEPIIEFYEAKGLVRKVNGSRSPDEVFEDVRKIFVGLKKK</sequence>
<evidence type="ECO:0000256" key="2">
    <source>
        <dbReference type="ARBA" id="ARBA00011245"/>
    </source>
</evidence>
<feature type="region of interest" description="NMPbind" evidence="11">
    <location>
        <begin position="35"/>
        <end position="65"/>
    </location>
</feature>
<comment type="catalytic activity">
    <reaction evidence="11">
        <text>dCMP + ATP = dCDP + ADP</text>
        <dbReference type="Rhea" id="RHEA:25094"/>
        <dbReference type="ChEBI" id="CHEBI:30616"/>
        <dbReference type="ChEBI" id="CHEBI:57566"/>
        <dbReference type="ChEBI" id="CHEBI:58593"/>
        <dbReference type="ChEBI" id="CHEBI:456216"/>
        <dbReference type="EC" id="2.7.4.14"/>
    </reaction>
</comment>
<keyword evidence="6 11" id="KW-0418">Kinase</keyword>
<dbReference type="CTD" id="20197570"/>
<comment type="function">
    <text evidence="1">Catalyzes the reversible transfer of the terminal phosphate group between ATP and AMP. Plays an important role in cellular energy homeostasis and in adenine nucleotide metabolism.</text>
</comment>
<comment type="similarity">
    <text evidence="11">Belongs to the adenylate kinase family. UMP-CMP kinase subfamily.</text>
</comment>
<dbReference type="GO" id="GO:0033862">
    <property type="term" value="F:UMP kinase activity"/>
    <property type="evidence" value="ECO:0000318"/>
    <property type="project" value="GO_Central"/>
</dbReference>
<proteinExistence type="inferred from homology"/>
<comment type="catalytic activity">
    <reaction evidence="11">
        <text>CMP + ATP = CDP + ADP</text>
        <dbReference type="Rhea" id="RHEA:11600"/>
        <dbReference type="ChEBI" id="CHEBI:30616"/>
        <dbReference type="ChEBI" id="CHEBI:58069"/>
        <dbReference type="ChEBI" id="CHEBI:60377"/>
        <dbReference type="ChEBI" id="CHEBI:456216"/>
        <dbReference type="EC" id="2.7.4.14"/>
    </reaction>
</comment>
<evidence type="ECO:0000256" key="1">
    <source>
        <dbReference type="ARBA" id="ARBA00003053"/>
    </source>
</evidence>
<evidence type="ECO:0000256" key="11">
    <source>
        <dbReference type="HAMAP-Rule" id="MF_03172"/>
    </source>
</evidence>
<dbReference type="InterPro" id="IPR027417">
    <property type="entry name" value="P-loop_NTPase"/>
</dbReference>
<evidence type="ECO:0000256" key="8">
    <source>
        <dbReference type="ARBA" id="ARBA00022975"/>
    </source>
</evidence>
<dbReference type="InterPro" id="IPR006266">
    <property type="entry name" value="UMP_CMP_kinase"/>
</dbReference>
<dbReference type="CDD" id="cd01428">
    <property type="entry name" value="ADK"/>
    <property type="match status" value="1"/>
</dbReference>
<evidence type="ECO:0000256" key="7">
    <source>
        <dbReference type="ARBA" id="ARBA00022840"/>
    </source>
</evidence>
<feature type="binding site" evidence="11">
    <location>
        <position position="184"/>
    </location>
    <ligand>
        <name>ATP</name>
        <dbReference type="ChEBI" id="CHEBI:30616"/>
    </ligand>
</feature>
<dbReference type="FunFam" id="3.40.50.300:FF:000315">
    <property type="entry name" value="Adenylate kinase 1"/>
    <property type="match status" value="1"/>
</dbReference>
<dbReference type="GO" id="GO:0005634">
    <property type="term" value="C:nucleus"/>
    <property type="evidence" value="ECO:0000318"/>
    <property type="project" value="GO_Central"/>
</dbReference>